<dbReference type="AlphaFoldDB" id="A0A1F7JII6"/>
<dbReference type="Proteomes" id="UP000177418">
    <property type="component" value="Unassembled WGS sequence"/>
</dbReference>
<evidence type="ECO:0000313" key="4">
    <source>
        <dbReference type="EMBL" id="OGK55428.1"/>
    </source>
</evidence>
<keyword evidence="2" id="KW-0472">Membrane</keyword>
<reference evidence="4 5" key="1">
    <citation type="journal article" date="2016" name="Nat. Commun.">
        <title>Thousands of microbial genomes shed light on interconnected biogeochemical processes in an aquifer system.</title>
        <authorList>
            <person name="Anantharaman K."/>
            <person name="Brown C.T."/>
            <person name="Hug L.A."/>
            <person name="Sharon I."/>
            <person name="Castelle C.J."/>
            <person name="Probst A.J."/>
            <person name="Thomas B.C."/>
            <person name="Singh A."/>
            <person name="Wilkins M.J."/>
            <person name="Karaoz U."/>
            <person name="Brodie E.L."/>
            <person name="Williams K.H."/>
            <person name="Hubbard S.S."/>
            <person name="Banfield J.F."/>
        </authorList>
    </citation>
    <scope>NUCLEOTIDE SEQUENCE [LARGE SCALE GENOMIC DNA]</scope>
</reference>
<dbReference type="SUPFAM" id="SSF55797">
    <property type="entry name" value="PR-1-like"/>
    <property type="match status" value="1"/>
</dbReference>
<dbReference type="InterPro" id="IPR014044">
    <property type="entry name" value="CAP_dom"/>
</dbReference>
<name>A0A1F7JII6_9BACT</name>
<proteinExistence type="predicted"/>
<gene>
    <name evidence="4" type="ORF">A3H78_06050</name>
</gene>
<sequence length="305" mass="32930">MLDRKVYYFKIISAQLGAYLISAFLVTQVFLVESPLLRPDLPTSMAQKVNNLATSVHSMANLDESLQNFSGLLNSPLSIENPINSDRNANSTEKNSSEYWQPTSTVQSQPSETPTTAPTATPLPQQTVKPTSGFSWPDDLSKWISSIPKLNLPTRSPTREPVRQPTQSPQSNNTNISLSTLEQQTVTLINEKRSAEGKSKLVVNSALTKAARTLSADNAGRASIGQCSHFGSDGSDFIKRANQAGYSGSPFGETIGCGHSSAESIVNGWWSSPPHHAILTNGQVKYIGVGWKQANHTAQTAVVGF</sequence>
<dbReference type="EMBL" id="MGAV01000004">
    <property type="protein sequence ID" value="OGK55428.1"/>
    <property type="molecule type" value="Genomic_DNA"/>
</dbReference>
<comment type="caution">
    <text evidence="4">The sequence shown here is derived from an EMBL/GenBank/DDBJ whole genome shotgun (WGS) entry which is preliminary data.</text>
</comment>
<organism evidence="4 5">
    <name type="scientific">Candidatus Roizmanbacteria bacterium RIFCSPLOWO2_02_FULL_36_11</name>
    <dbReference type="NCBI Taxonomy" id="1802071"/>
    <lineage>
        <taxon>Bacteria</taxon>
        <taxon>Candidatus Roizmaniibacteriota</taxon>
    </lineage>
</organism>
<feature type="compositionally biased region" description="Polar residues" evidence="1">
    <location>
        <begin position="164"/>
        <end position="179"/>
    </location>
</feature>
<dbReference type="InterPro" id="IPR035940">
    <property type="entry name" value="CAP_sf"/>
</dbReference>
<keyword evidence="2" id="KW-1133">Transmembrane helix</keyword>
<feature type="region of interest" description="Disordered" evidence="1">
    <location>
        <begin position="83"/>
        <end position="134"/>
    </location>
</feature>
<evidence type="ECO:0000256" key="1">
    <source>
        <dbReference type="SAM" id="MobiDB-lite"/>
    </source>
</evidence>
<feature type="compositionally biased region" description="Polar residues" evidence="1">
    <location>
        <begin position="83"/>
        <end position="106"/>
    </location>
</feature>
<feature type="transmembrane region" description="Helical" evidence="2">
    <location>
        <begin position="7"/>
        <end position="31"/>
    </location>
</feature>
<feature type="compositionally biased region" description="Low complexity" evidence="1">
    <location>
        <begin position="107"/>
        <end position="127"/>
    </location>
</feature>
<keyword evidence="2" id="KW-0812">Transmembrane</keyword>
<dbReference type="Pfam" id="PF00188">
    <property type="entry name" value="CAP"/>
    <property type="match status" value="1"/>
</dbReference>
<evidence type="ECO:0000256" key="2">
    <source>
        <dbReference type="SAM" id="Phobius"/>
    </source>
</evidence>
<feature type="region of interest" description="Disordered" evidence="1">
    <location>
        <begin position="149"/>
        <end position="179"/>
    </location>
</feature>
<evidence type="ECO:0000259" key="3">
    <source>
        <dbReference type="Pfam" id="PF00188"/>
    </source>
</evidence>
<feature type="domain" description="SCP" evidence="3">
    <location>
        <begin position="187"/>
        <end position="299"/>
    </location>
</feature>
<accession>A0A1F7JII6</accession>
<dbReference type="CDD" id="cd05379">
    <property type="entry name" value="CAP_bacterial"/>
    <property type="match status" value="1"/>
</dbReference>
<dbReference type="PANTHER" id="PTHR31157">
    <property type="entry name" value="SCP DOMAIN-CONTAINING PROTEIN"/>
    <property type="match status" value="1"/>
</dbReference>
<dbReference type="PANTHER" id="PTHR31157:SF1">
    <property type="entry name" value="SCP DOMAIN-CONTAINING PROTEIN"/>
    <property type="match status" value="1"/>
</dbReference>
<evidence type="ECO:0000313" key="5">
    <source>
        <dbReference type="Proteomes" id="UP000177418"/>
    </source>
</evidence>
<dbReference type="Gene3D" id="3.40.33.10">
    <property type="entry name" value="CAP"/>
    <property type="match status" value="1"/>
</dbReference>
<protein>
    <recommendedName>
        <fullName evidence="3">SCP domain-containing protein</fullName>
    </recommendedName>
</protein>